<evidence type="ECO:0000313" key="1">
    <source>
        <dbReference type="EMBL" id="POF64173.1"/>
    </source>
</evidence>
<dbReference type="SUPFAM" id="SSF52540">
    <property type="entry name" value="P-loop containing nucleoside triphosphate hydrolases"/>
    <property type="match status" value="1"/>
</dbReference>
<dbReference type="InterPro" id="IPR050238">
    <property type="entry name" value="DNA_Rep/Repair_Clamp_Loader"/>
</dbReference>
<name>A0A2S3W6I0_9PROT</name>
<dbReference type="AlphaFoldDB" id="A0A2S3W6I0"/>
<dbReference type="NCBIfam" id="NF005677">
    <property type="entry name" value="PRK07471.1"/>
    <property type="match status" value="1"/>
</dbReference>
<dbReference type="GO" id="GO:0006261">
    <property type="term" value="P:DNA-templated DNA replication"/>
    <property type="evidence" value="ECO:0007669"/>
    <property type="project" value="TreeGrafter"/>
</dbReference>
<reference evidence="1 2" key="1">
    <citation type="submission" date="2018-01" db="EMBL/GenBank/DDBJ databases">
        <title>Draft Genome Sequence of Komagataeibacter maltaceti LMG 1529, a Vinegar Producing Acetic Acid Bacterium Isolated from Malt Vinegar Brewery Acetifiers.</title>
        <authorList>
            <person name="Zhang Q."/>
            <person name="Hollensteiner J."/>
            <person name="Poehlein A."/>
            <person name="Daniel R."/>
        </authorList>
    </citation>
    <scope>NUCLEOTIDE SEQUENCE [LARGE SCALE GENOMIC DNA]</scope>
    <source>
        <strain evidence="1 2">LMG 1529</strain>
    </source>
</reference>
<dbReference type="Gene3D" id="3.40.50.300">
    <property type="entry name" value="P-loop containing nucleotide triphosphate hydrolases"/>
    <property type="match status" value="1"/>
</dbReference>
<keyword evidence="2" id="KW-1185">Reference proteome</keyword>
<dbReference type="InterPro" id="IPR027417">
    <property type="entry name" value="P-loop_NTPase"/>
</dbReference>
<dbReference type="CDD" id="cd01983">
    <property type="entry name" value="SIMIBI"/>
    <property type="match status" value="1"/>
</dbReference>
<dbReference type="GO" id="GO:0009360">
    <property type="term" value="C:DNA polymerase III complex"/>
    <property type="evidence" value="ECO:0007669"/>
    <property type="project" value="TreeGrafter"/>
</dbReference>
<dbReference type="PANTHER" id="PTHR11669">
    <property type="entry name" value="REPLICATION FACTOR C / DNA POLYMERASE III GAMMA-TAU SUBUNIT"/>
    <property type="match status" value="1"/>
</dbReference>
<dbReference type="PANTHER" id="PTHR11669:SF8">
    <property type="entry name" value="DNA POLYMERASE III SUBUNIT DELTA"/>
    <property type="match status" value="1"/>
</dbReference>
<accession>A0A2S3W6I0</accession>
<dbReference type="RefSeq" id="WP_110093777.1">
    <property type="nucleotide sequence ID" value="NZ_NKUE01000003.1"/>
</dbReference>
<sequence length="322" mass="35106">MTTPRERTRLHGHEAAWQQFISVMRSGRLHHAWLLTGVEGIGKTTMAFMMARALLNAQDHDSPVGRRITAGTHADLLVVGRGVDEKTRRPRREIVGDDVRPIGAFLRRTAAEGGWRVVIVDGAEYMNRTAANAILKILEEPPTGAILILTCAAPGRLLPTIRSRCRTLDLAPLSPREVRAVLMDIVADGYGAEDIDNVIALAHGSAGRALSLLQKDATKLSALVEQVMRGAARGTEAYRIAGSILESENGFSVFFDLLCDAISTGTRELLGAPSHEGQPRDTRPERMAGAWQDLVRLRAETENFNLDKQQALLSALARVNAI</sequence>
<evidence type="ECO:0000313" key="2">
    <source>
        <dbReference type="Proteomes" id="UP000237344"/>
    </source>
</evidence>
<proteinExistence type="predicted"/>
<dbReference type="EMBL" id="POTC01000001">
    <property type="protein sequence ID" value="POF64173.1"/>
    <property type="molecule type" value="Genomic_DNA"/>
</dbReference>
<organism evidence="1 2">
    <name type="scientific">Novacetimonas maltaceti</name>
    <dbReference type="NCBI Taxonomy" id="1203393"/>
    <lineage>
        <taxon>Bacteria</taxon>
        <taxon>Pseudomonadati</taxon>
        <taxon>Pseudomonadota</taxon>
        <taxon>Alphaproteobacteria</taxon>
        <taxon>Acetobacterales</taxon>
        <taxon>Acetobacteraceae</taxon>
        <taxon>Novacetimonas</taxon>
    </lineage>
</organism>
<dbReference type="Pfam" id="PF13177">
    <property type="entry name" value="DNA_pol3_delta2"/>
    <property type="match status" value="1"/>
</dbReference>
<comment type="caution">
    <text evidence="1">The sequence shown here is derived from an EMBL/GenBank/DDBJ whole genome shotgun (WGS) entry which is preliminary data.</text>
</comment>
<gene>
    <name evidence="1" type="ORF">KMAL_00660</name>
</gene>
<dbReference type="Proteomes" id="UP000237344">
    <property type="component" value="Unassembled WGS sequence"/>
</dbReference>
<protein>
    <submittedName>
        <fullName evidence="1">DNA polymerase III subunit delta</fullName>
    </submittedName>
</protein>
<dbReference type="OrthoDB" id="9811073at2"/>